<dbReference type="OrthoDB" id="1097733at2759"/>
<protein>
    <recommendedName>
        <fullName evidence="6">Nuclear transcription factor Y subunit</fullName>
    </recommendedName>
</protein>
<accession>A0A8S0V9J0</accession>
<evidence type="ECO:0000256" key="4">
    <source>
        <dbReference type="ARBA" id="ARBA00023163"/>
    </source>
</evidence>
<comment type="caution">
    <text evidence="9">The sequence shown here is derived from an EMBL/GenBank/DDBJ whole genome shotgun (WGS) entry which is preliminary data.</text>
</comment>
<proteinExistence type="inferred from homology"/>
<reference evidence="9 10" key="1">
    <citation type="submission" date="2019-12" db="EMBL/GenBank/DDBJ databases">
        <authorList>
            <person name="Alioto T."/>
            <person name="Alioto T."/>
            <person name="Gomez Garrido J."/>
        </authorList>
    </citation>
    <scope>NUCLEOTIDE SEQUENCE [LARGE SCALE GENOMIC DNA]</scope>
</reference>
<evidence type="ECO:0000256" key="8">
    <source>
        <dbReference type="SAM" id="Phobius"/>
    </source>
</evidence>
<keyword evidence="4 6" id="KW-0804">Transcription</keyword>
<comment type="function">
    <text evidence="6">Component of the sequence-specific heterotrimeric transcription factor (NF-Y) which specifically recognizes a 5'-CCAAT-3' box motif found in the promoters of its target genes.</text>
</comment>
<name>A0A8S0V9J0_OLEEU</name>
<evidence type="ECO:0000313" key="10">
    <source>
        <dbReference type="Proteomes" id="UP000594638"/>
    </source>
</evidence>
<dbReference type="GO" id="GO:0003677">
    <property type="term" value="F:DNA binding"/>
    <property type="evidence" value="ECO:0007669"/>
    <property type="project" value="UniProtKB-KW"/>
</dbReference>
<feature type="region of interest" description="Disordered" evidence="7">
    <location>
        <begin position="167"/>
        <end position="226"/>
    </location>
</feature>
<dbReference type="Gramene" id="OE9A017115T1">
    <property type="protein sequence ID" value="OE9A017115C1"/>
    <property type="gene ID" value="OE9A017115"/>
</dbReference>
<dbReference type="EMBL" id="CACTIH010009252">
    <property type="protein sequence ID" value="CAA3028396.1"/>
    <property type="molecule type" value="Genomic_DNA"/>
</dbReference>
<dbReference type="SMART" id="SM00521">
    <property type="entry name" value="CBF"/>
    <property type="match status" value="1"/>
</dbReference>
<dbReference type="Gene3D" id="6.10.250.2430">
    <property type="match status" value="1"/>
</dbReference>
<feature type="compositionally biased region" description="Basic and acidic residues" evidence="7">
    <location>
        <begin position="25"/>
        <end position="36"/>
    </location>
</feature>
<dbReference type="PROSITE" id="PS51152">
    <property type="entry name" value="NFYA_HAP2_2"/>
    <property type="match status" value="1"/>
</dbReference>
<comment type="similarity">
    <text evidence="6">Belongs to the NFYA/HAP2 subunit family.</text>
</comment>
<dbReference type="InterPro" id="IPR001289">
    <property type="entry name" value="NFYA"/>
</dbReference>
<keyword evidence="8" id="KW-1133">Transmembrane helix</keyword>
<keyword evidence="5 6" id="KW-0539">Nucleus</keyword>
<evidence type="ECO:0000256" key="7">
    <source>
        <dbReference type="SAM" id="MobiDB-lite"/>
    </source>
</evidence>
<feature type="region of interest" description="Disordered" evidence="7">
    <location>
        <begin position="1"/>
        <end position="62"/>
    </location>
</feature>
<dbReference type="PANTHER" id="PTHR12632">
    <property type="entry name" value="TRANSCRIPTION FACTOR NF-Y ALPHA-RELATED"/>
    <property type="match status" value="1"/>
</dbReference>
<keyword evidence="8" id="KW-0472">Membrane</keyword>
<feature type="compositionally biased region" description="Polar residues" evidence="7">
    <location>
        <begin position="7"/>
        <end position="24"/>
    </location>
</feature>
<organism evidence="9 10">
    <name type="scientific">Olea europaea subsp. europaea</name>
    <dbReference type="NCBI Taxonomy" id="158383"/>
    <lineage>
        <taxon>Eukaryota</taxon>
        <taxon>Viridiplantae</taxon>
        <taxon>Streptophyta</taxon>
        <taxon>Embryophyta</taxon>
        <taxon>Tracheophyta</taxon>
        <taxon>Spermatophyta</taxon>
        <taxon>Magnoliopsida</taxon>
        <taxon>eudicotyledons</taxon>
        <taxon>Gunneridae</taxon>
        <taxon>Pentapetalae</taxon>
        <taxon>asterids</taxon>
        <taxon>lamiids</taxon>
        <taxon>Lamiales</taxon>
        <taxon>Oleaceae</taxon>
        <taxon>Oleeae</taxon>
        <taxon>Olea</taxon>
    </lineage>
</organism>
<evidence type="ECO:0000313" key="9">
    <source>
        <dbReference type="EMBL" id="CAA3028396.1"/>
    </source>
</evidence>
<feature type="compositionally biased region" description="Low complexity" evidence="7">
    <location>
        <begin position="192"/>
        <end position="215"/>
    </location>
</feature>
<feature type="transmembrane region" description="Helical" evidence="8">
    <location>
        <begin position="97"/>
        <end position="114"/>
    </location>
</feature>
<comment type="subunit">
    <text evidence="6">Heterotrimer.</text>
</comment>
<evidence type="ECO:0000256" key="3">
    <source>
        <dbReference type="ARBA" id="ARBA00023125"/>
    </source>
</evidence>
<dbReference type="GO" id="GO:0005634">
    <property type="term" value="C:nucleus"/>
    <property type="evidence" value="ECO:0007669"/>
    <property type="project" value="UniProtKB-SubCell"/>
</dbReference>
<evidence type="ECO:0000256" key="6">
    <source>
        <dbReference type="RuleBase" id="RU367155"/>
    </source>
</evidence>
<dbReference type="GO" id="GO:0003700">
    <property type="term" value="F:DNA-binding transcription factor activity"/>
    <property type="evidence" value="ECO:0007669"/>
    <property type="project" value="UniProtKB-UniRule"/>
</dbReference>
<keyword evidence="3 6" id="KW-0238">DNA-binding</keyword>
<gene>
    <name evidence="9" type="ORF">OLEA9_A017115</name>
</gene>
<sequence>MQDNDSDCSSLEQSTDSKAQSESCINKEDNATKQSEDSNSGWGGQNFQQYSSTIHPSGDSLTQPPHLELVGHFIACAMNPYDPYGGMMAAYGQPSKIKKIIVIVPLIGFLLYTICMSKDDAPMEMALEPVYVNAKQYHGTLRRRQSRAKAVLGKKLINPYLHESRHQHALRRARGSGGRLVKKSDADTSKETCSASTVSSQSFTSSNSELLPSESSEAKVHSCNNDVSSSRKQINLYESSVSVPFRQERGRTHFRSVVEKYPIKLCTCHADAVSFHG</sequence>
<keyword evidence="2 6" id="KW-0805">Transcription regulation</keyword>
<feature type="compositionally biased region" description="Polar residues" evidence="7">
    <location>
        <begin position="37"/>
        <end position="62"/>
    </location>
</feature>
<evidence type="ECO:0000256" key="2">
    <source>
        <dbReference type="ARBA" id="ARBA00023015"/>
    </source>
</evidence>
<evidence type="ECO:0000256" key="5">
    <source>
        <dbReference type="ARBA" id="ARBA00023242"/>
    </source>
</evidence>
<dbReference type="Proteomes" id="UP000594638">
    <property type="component" value="Unassembled WGS sequence"/>
</dbReference>
<dbReference type="AlphaFoldDB" id="A0A8S0V9J0"/>
<keyword evidence="10" id="KW-1185">Reference proteome</keyword>
<keyword evidence="8" id="KW-0812">Transmembrane</keyword>
<comment type="subcellular location">
    <subcellularLocation>
        <location evidence="1 6">Nucleus</location>
    </subcellularLocation>
</comment>
<evidence type="ECO:0000256" key="1">
    <source>
        <dbReference type="ARBA" id="ARBA00004123"/>
    </source>
</evidence>
<dbReference type="Pfam" id="PF02045">
    <property type="entry name" value="CBFB_NFYA"/>
    <property type="match status" value="1"/>
</dbReference>